<dbReference type="RefSeq" id="WP_140602138.1">
    <property type="nucleotide sequence ID" value="NZ_SAWY01000007.1"/>
</dbReference>
<sequence>MNRFISALSHSLLLSGLFISSQVLANETISQSLSADEVSSISIENQSGTVKVIGWNKDKVTISGQLDEKAEELIFEQRGAQIFIKVEYPNMERWTSSGTNLIVKAPKNLRFDLASISSDFSLNNLHGGIEAKTVSGDIDGDELTEQIELSTISGNVTTKDLSGKISLSSVSGDIDDKNSNGRLQLQSVSGEIEVKTKAAEVFVNNVSGSTNLKLDEILELRISTVSGDVEAKLHLKDKGLLKASSVSGDVEFAFQQGVDANFRLKSNVGGDLVNKLTDDEAEHPKYGPGAKLNFQTGQGNASVSANSVSGNIVVKSQ</sequence>
<dbReference type="Pfam" id="PF13349">
    <property type="entry name" value="DUF4097"/>
    <property type="match status" value="1"/>
</dbReference>
<reference evidence="3 4" key="1">
    <citation type="submission" date="2019-01" db="EMBL/GenBank/DDBJ databases">
        <title>Litorilituus lipolytica sp. nov., isolated from intertidal sand of the Yellow Sea in China.</title>
        <authorList>
            <person name="Liu A."/>
        </authorList>
    </citation>
    <scope>NUCLEOTIDE SEQUENCE [LARGE SCALE GENOMIC DNA]</scope>
    <source>
        <strain evidence="3 4">RZ04</strain>
    </source>
</reference>
<feature type="signal peptide" evidence="1">
    <location>
        <begin position="1"/>
        <end position="25"/>
    </location>
</feature>
<dbReference type="InterPro" id="IPR025164">
    <property type="entry name" value="Toastrack_DUF4097"/>
</dbReference>
<evidence type="ECO:0000313" key="3">
    <source>
        <dbReference type="EMBL" id="TPH17729.1"/>
    </source>
</evidence>
<evidence type="ECO:0000259" key="2">
    <source>
        <dbReference type="Pfam" id="PF13349"/>
    </source>
</evidence>
<dbReference type="Proteomes" id="UP000315303">
    <property type="component" value="Unassembled WGS sequence"/>
</dbReference>
<keyword evidence="1" id="KW-0732">Signal</keyword>
<evidence type="ECO:0000313" key="4">
    <source>
        <dbReference type="Proteomes" id="UP000315303"/>
    </source>
</evidence>
<gene>
    <name evidence="3" type="ORF">EPA86_04040</name>
</gene>
<evidence type="ECO:0000256" key="1">
    <source>
        <dbReference type="SAM" id="SignalP"/>
    </source>
</evidence>
<proteinExistence type="predicted"/>
<comment type="caution">
    <text evidence="3">The sequence shown here is derived from an EMBL/GenBank/DDBJ whole genome shotgun (WGS) entry which is preliminary data.</text>
</comment>
<feature type="domain" description="DUF4097" evidence="2">
    <location>
        <begin position="39"/>
        <end position="233"/>
    </location>
</feature>
<organism evidence="3 4">
    <name type="scientific">Litorilituus lipolyticus</name>
    <dbReference type="NCBI Taxonomy" id="2491017"/>
    <lineage>
        <taxon>Bacteria</taxon>
        <taxon>Pseudomonadati</taxon>
        <taxon>Pseudomonadota</taxon>
        <taxon>Gammaproteobacteria</taxon>
        <taxon>Alteromonadales</taxon>
        <taxon>Colwelliaceae</taxon>
        <taxon>Litorilituus</taxon>
    </lineage>
</organism>
<accession>A0A502L4B1</accession>
<dbReference type="AlphaFoldDB" id="A0A502L4B1"/>
<keyword evidence="4" id="KW-1185">Reference proteome</keyword>
<feature type="chain" id="PRO_5021243391" description="DUF4097 domain-containing protein" evidence="1">
    <location>
        <begin position="26"/>
        <end position="317"/>
    </location>
</feature>
<dbReference type="EMBL" id="SAWY01000007">
    <property type="protein sequence ID" value="TPH17729.1"/>
    <property type="molecule type" value="Genomic_DNA"/>
</dbReference>
<name>A0A502L4B1_9GAMM</name>
<dbReference type="OrthoDB" id="6194490at2"/>
<protein>
    <recommendedName>
        <fullName evidence="2">DUF4097 domain-containing protein</fullName>
    </recommendedName>
</protein>